<dbReference type="PANTHER" id="PTHR48051:SF1">
    <property type="entry name" value="RAS SUPPRESSOR PROTEIN 1"/>
    <property type="match status" value="1"/>
</dbReference>
<dbReference type="PRINTS" id="PR00019">
    <property type="entry name" value="LEURICHRPT"/>
</dbReference>
<dbReference type="HGNC" id="HGNC:3750">
    <property type="gene designation" value="FLII"/>
</dbReference>
<dbReference type="Gene3D" id="3.80.10.10">
    <property type="entry name" value="Ribonuclease Inhibitor"/>
    <property type="match status" value="2"/>
</dbReference>
<keyword evidence="2" id="KW-0677">Repeat</keyword>
<evidence type="ECO:0007829" key="7">
    <source>
        <dbReference type="PubMed" id="21269460"/>
    </source>
</evidence>
<dbReference type="SUPFAM" id="SSF52075">
    <property type="entry name" value="Outer arm dynein light chain 1"/>
    <property type="match status" value="1"/>
</dbReference>
<reference evidence="3" key="2">
    <citation type="submission" date="2025-08" db="UniProtKB">
        <authorList>
            <consortium name="Ensembl"/>
        </authorList>
    </citation>
    <scope>IDENTIFICATION</scope>
</reference>
<keyword evidence="4" id="KW-1185">Reference proteome</keyword>
<dbReference type="InterPro" id="IPR032675">
    <property type="entry name" value="LRR_dom_sf"/>
</dbReference>
<dbReference type="PANTHER" id="PTHR48051">
    <property type="match status" value="1"/>
</dbReference>
<keyword evidence="5 6" id="KW-1267">Proteomics identification</keyword>
<dbReference type="PROSITE" id="PS51450">
    <property type="entry name" value="LRR"/>
    <property type="match status" value="1"/>
</dbReference>
<dbReference type="SMR" id="A0A1W2PS03"/>
<evidence type="ECO:0007829" key="6">
    <source>
        <dbReference type="ProteomicsDB" id="A0A1W2PS03"/>
    </source>
</evidence>
<accession>A0A1W2PS03</accession>
<evidence type="ECO:0000256" key="2">
    <source>
        <dbReference type="ARBA" id="ARBA00022737"/>
    </source>
</evidence>
<evidence type="ECO:0000313" key="3">
    <source>
        <dbReference type="Ensembl" id="ENSP00000492750.1"/>
    </source>
</evidence>
<dbReference type="AlphaFoldDB" id="A0A1W2PS03"/>
<keyword evidence="1" id="KW-0433">Leucine-rich repeat</keyword>
<dbReference type="Pfam" id="PF00560">
    <property type="entry name" value="LRR_1"/>
    <property type="match status" value="1"/>
</dbReference>
<evidence type="ECO:0007829" key="5">
    <source>
        <dbReference type="PeptideAtlas" id="A0A1W2PS03"/>
    </source>
</evidence>
<gene>
    <name evidence="3" type="primary">FLII</name>
</gene>
<dbReference type="OrthoDB" id="20529at2759"/>
<feature type="non-terminal residue" evidence="3">
    <location>
        <position position="99"/>
    </location>
</feature>
<sequence length="99" mass="11077">MTSLRWLKLNRTGLCYLPEELAALQKLEHLSVSHNNLTTLHGELSSLPSLRAIVARANSLKNSGVPDDIFKLDDLSVLDLSHNQLTECPRELENAKNML</sequence>
<protein>
    <submittedName>
        <fullName evidence="3">FLII actin remodeling protein</fullName>
    </submittedName>
</protein>
<dbReference type="InterPro" id="IPR001611">
    <property type="entry name" value="Leu-rich_rpt"/>
</dbReference>
<organism evidence="3 4">
    <name type="scientific">Homo sapiens</name>
    <name type="common">Human</name>
    <dbReference type="NCBI Taxonomy" id="9606"/>
    <lineage>
        <taxon>Eukaryota</taxon>
        <taxon>Metazoa</taxon>
        <taxon>Chordata</taxon>
        <taxon>Craniata</taxon>
        <taxon>Vertebrata</taxon>
        <taxon>Euteleostomi</taxon>
        <taxon>Mammalia</taxon>
        <taxon>Eutheria</taxon>
        <taxon>Euarchontoglires</taxon>
        <taxon>Primates</taxon>
        <taxon>Haplorrhini</taxon>
        <taxon>Catarrhini</taxon>
        <taxon>Hominidae</taxon>
        <taxon>Homo</taxon>
    </lineage>
</organism>
<name>A0A1W2PS03_HUMAN</name>
<evidence type="ECO:0000313" key="4">
    <source>
        <dbReference type="Proteomes" id="UP000005640"/>
    </source>
</evidence>
<evidence type="ECO:0000256" key="1">
    <source>
        <dbReference type="ARBA" id="ARBA00022614"/>
    </source>
</evidence>
<dbReference type="Pfam" id="PF13855">
    <property type="entry name" value="LRR_8"/>
    <property type="match status" value="1"/>
</dbReference>
<reference evidence="3" key="3">
    <citation type="submission" date="2025-09" db="UniProtKB">
        <authorList>
            <consortium name="Ensembl"/>
        </authorList>
    </citation>
    <scope>IDENTIFICATION</scope>
</reference>
<dbReference type="Ensembl" id="ENST00000638982.1">
    <property type="protein sequence ID" value="ENSP00000492750.1"/>
    <property type="gene ID" value="ENSG00000284571.3"/>
</dbReference>
<proteinExistence type="evidence at protein level"/>
<dbReference type="InterPro" id="IPR003591">
    <property type="entry name" value="Leu-rich_rpt_typical-subtyp"/>
</dbReference>
<reference evidence="7" key="1">
    <citation type="journal article" date="2011" name="BMC Syst. Biol.">
        <title>Initial characterization of the human central proteome.</title>
        <authorList>
            <person name="Burkard T.R."/>
            <person name="Planyavsky M."/>
            <person name="Kaupe I."/>
            <person name="Breitwieser F.P."/>
            <person name="Burckstummer T."/>
            <person name="Bennett K.L."/>
            <person name="Superti-Furga G."/>
            <person name="Colinge J."/>
        </authorList>
    </citation>
    <scope>IDENTIFICATION BY MASS SPECTROMETRY [LARGE SCALE ANALYSIS]</scope>
</reference>
<dbReference type="SMART" id="SM00369">
    <property type="entry name" value="LRR_TYP"/>
    <property type="match status" value="2"/>
</dbReference>
<dbReference type="Proteomes" id="UP000005640">
    <property type="component" value="Unplaced"/>
</dbReference>
<dbReference type="OMA" id="CFHGWSA"/>
<dbReference type="InterPro" id="IPR050216">
    <property type="entry name" value="LRR_domain-containing"/>
</dbReference>